<protein>
    <recommendedName>
        <fullName evidence="1">DUF6570 domain-containing protein</fullName>
    </recommendedName>
</protein>
<name>A0AAN8G6A8_PATCE</name>
<dbReference type="Pfam" id="PF20209">
    <property type="entry name" value="DUF6570"/>
    <property type="match status" value="1"/>
</dbReference>
<dbReference type="Proteomes" id="UP001347796">
    <property type="component" value="Unassembled WGS sequence"/>
</dbReference>
<accession>A0AAN8G6A8</accession>
<evidence type="ECO:0000259" key="1">
    <source>
        <dbReference type="Pfam" id="PF20209"/>
    </source>
</evidence>
<evidence type="ECO:0000313" key="3">
    <source>
        <dbReference type="Proteomes" id="UP001347796"/>
    </source>
</evidence>
<dbReference type="EMBL" id="JAZGQO010000015">
    <property type="protein sequence ID" value="KAK6168683.1"/>
    <property type="molecule type" value="Genomic_DNA"/>
</dbReference>
<dbReference type="AlphaFoldDB" id="A0AAN8G6A8"/>
<gene>
    <name evidence="2" type="ORF">SNE40_019873</name>
</gene>
<organism evidence="2 3">
    <name type="scientific">Patella caerulea</name>
    <name type="common">Rayed Mediterranean limpet</name>
    <dbReference type="NCBI Taxonomy" id="87958"/>
    <lineage>
        <taxon>Eukaryota</taxon>
        <taxon>Metazoa</taxon>
        <taxon>Spiralia</taxon>
        <taxon>Lophotrochozoa</taxon>
        <taxon>Mollusca</taxon>
        <taxon>Gastropoda</taxon>
        <taxon>Patellogastropoda</taxon>
        <taxon>Patelloidea</taxon>
        <taxon>Patellidae</taxon>
        <taxon>Patella</taxon>
    </lineage>
</organism>
<sequence length="592" mass="69422">MNYRLKNEYDNHKYKFCQTFKDNLIKKNKERYRLNNDYRQKLKKYEIMKYQSNIMFRDHLKSISVKKYKTNTEFQLHVKAQSKYKYKTNEQFQSDVKSRSQLNYKLDKNHRDVIKKQNRERKEKQRIEMSKIDIVINDFKKEKKNGPEYICCVCHRLLFNNQVTCCNEKKFKSAKVKQIASECISKKYLHDCSNTCQNECPHPQSSKSLWICYTCDRKIKSGKKPQESMTNNLDPGPIVDELKALNSLETHLVSLHIPFMKMVNLSKFKQHKVSGATVCVPSNINKTTNALPRIENDTQLIRIKLKRRKTQKGYYQYQYISKKKMKDALHYLKHNNKYYSEIEFNDEWIDIDDVLEGDNSVLGGLASNYSDDETDELPDIDVKDNDLSNIDEKDDLPDIDAEEEKLNGPELATCLQPLDIVSETLDNHFDSIFSISPAEDNSPVRILTDETNEAKCFPTLFPNGTASYHDNHEERITLSRYLNCRLMNADNRFAKNTDYIFYAQYISELSQIVSNVSIALRKGKAGLNNLNKITSDMLTTEEPLKNIFRNDEGYKFMTPIRGTPPYWQSTQKGLFAMLRQLGIPTFFFYLFV</sequence>
<reference evidence="2 3" key="1">
    <citation type="submission" date="2024-01" db="EMBL/GenBank/DDBJ databases">
        <title>The genome of the rayed Mediterranean limpet Patella caerulea (Linnaeus, 1758).</title>
        <authorList>
            <person name="Anh-Thu Weber A."/>
            <person name="Halstead-Nussloch G."/>
        </authorList>
    </citation>
    <scope>NUCLEOTIDE SEQUENCE [LARGE SCALE GENOMIC DNA]</scope>
    <source>
        <strain evidence="2">AATW-2023a</strain>
        <tissue evidence="2">Whole specimen</tissue>
    </source>
</reference>
<keyword evidence="3" id="KW-1185">Reference proteome</keyword>
<dbReference type="InterPro" id="IPR046700">
    <property type="entry name" value="DUF6570"/>
</dbReference>
<comment type="caution">
    <text evidence="2">The sequence shown here is derived from an EMBL/GenBank/DDBJ whole genome shotgun (WGS) entry which is preliminary data.</text>
</comment>
<proteinExistence type="predicted"/>
<evidence type="ECO:0000313" key="2">
    <source>
        <dbReference type="EMBL" id="KAK6168683.1"/>
    </source>
</evidence>
<feature type="domain" description="DUF6570" evidence="1">
    <location>
        <begin position="222"/>
        <end position="350"/>
    </location>
</feature>